<feature type="compositionally biased region" description="Basic and acidic residues" evidence="6">
    <location>
        <begin position="637"/>
        <end position="654"/>
    </location>
</feature>
<dbReference type="GO" id="GO:0003712">
    <property type="term" value="F:transcription coregulator activity"/>
    <property type="evidence" value="ECO:0007669"/>
    <property type="project" value="TreeGrafter"/>
</dbReference>
<feature type="region of interest" description="Disordered" evidence="6">
    <location>
        <begin position="604"/>
        <end position="684"/>
    </location>
</feature>
<dbReference type="GO" id="GO:0032454">
    <property type="term" value="F:histone H3K9 demethylase activity"/>
    <property type="evidence" value="ECO:0007669"/>
    <property type="project" value="InterPro"/>
</dbReference>
<reference evidence="8 9" key="1">
    <citation type="journal article" date="2020" name="bioRxiv">
        <title>Sequence and annotation of 42 cannabis genomes reveals extensive copy number variation in cannabinoid synthesis and pathogen resistance genes.</title>
        <authorList>
            <person name="Mckernan K.J."/>
            <person name="Helbert Y."/>
            <person name="Kane L.T."/>
            <person name="Ebling H."/>
            <person name="Zhang L."/>
            <person name="Liu B."/>
            <person name="Eaton Z."/>
            <person name="Mclaughlin S."/>
            <person name="Kingan S."/>
            <person name="Baybayan P."/>
            <person name="Concepcion G."/>
            <person name="Jordan M."/>
            <person name="Riva A."/>
            <person name="Barbazuk W."/>
            <person name="Harkins T."/>
        </authorList>
    </citation>
    <scope>NUCLEOTIDE SEQUENCE [LARGE SCALE GENOMIC DNA]</scope>
    <source>
        <strain evidence="9">cv. Jamaican Lion 4</strain>
        <tissue evidence="8">Leaf</tissue>
    </source>
</reference>
<protein>
    <recommendedName>
        <fullName evidence="7">WRC domain-containing protein</fullName>
    </recommendedName>
</protein>
<evidence type="ECO:0000313" key="8">
    <source>
        <dbReference type="EMBL" id="KAF4348272.1"/>
    </source>
</evidence>
<feature type="compositionally biased region" description="Polar residues" evidence="6">
    <location>
        <begin position="674"/>
        <end position="684"/>
    </location>
</feature>
<evidence type="ECO:0000256" key="6">
    <source>
        <dbReference type="SAM" id="MobiDB-lite"/>
    </source>
</evidence>
<comment type="similarity">
    <text evidence="2">Belongs to the JARID1 histone demethylase family.</text>
</comment>
<dbReference type="GO" id="GO:0046872">
    <property type="term" value="F:metal ion binding"/>
    <property type="evidence" value="ECO:0007669"/>
    <property type="project" value="UniProtKB-KW"/>
</dbReference>
<dbReference type="PROSITE" id="PS51667">
    <property type="entry name" value="WRC"/>
    <property type="match status" value="1"/>
</dbReference>
<comment type="subcellular location">
    <subcellularLocation>
        <location evidence="1">Nucleus</location>
    </subcellularLocation>
</comment>
<dbReference type="PANTHER" id="PTHR12549">
    <property type="entry name" value="JMJC DOMAIN-CONTAINING HISTONE DEMETHYLATION PROTEIN"/>
    <property type="match status" value="1"/>
</dbReference>
<accession>A0A7J6DQA9</accession>
<dbReference type="GO" id="GO:0000785">
    <property type="term" value="C:chromatin"/>
    <property type="evidence" value="ECO:0007669"/>
    <property type="project" value="TreeGrafter"/>
</dbReference>
<evidence type="ECO:0000313" key="9">
    <source>
        <dbReference type="Proteomes" id="UP000525078"/>
    </source>
</evidence>
<comment type="caution">
    <text evidence="5">Lacks conserved residue(s) required for the propagation of feature annotation.</text>
</comment>
<feature type="region of interest" description="Disordered" evidence="6">
    <location>
        <begin position="118"/>
        <end position="139"/>
    </location>
</feature>
<feature type="non-terminal residue" evidence="8">
    <location>
        <position position="684"/>
    </location>
</feature>
<dbReference type="GO" id="GO:0006357">
    <property type="term" value="P:regulation of transcription by RNA polymerase II"/>
    <property type="evidence" value="ECO:0007669"/>
    <property type="project" value="TreeGrafter"/>
</dbReference>
<evidence type="ECO:0000256" key="2">
    <source>
        <dbReference type="ARBA" id="ARBA00006801"/>
    </source>
</evidence>
<dbReference type="InterPro" id="IPR045109">
    <property type="entry name" value="LSDs-like"/>
</dbReference>
<evidence type="ECO:0000256" key="1">
    <source>
        <dbReference type="ARBA" id="ARBA00004123"/>
    </source>
</evidence>
<keyword evidence="4" id="KW-0539">Nucleus</keyword>
<organism evidence="8 9">
    <name type="scientific">Cannabis sativa</name>
    <name type="common">Hemp</name>
    <name type="synonym">Marijuana</name>
    <dbReference type="NCBI Taxonomy" id="3483"/>
    <lineage>
        <taxon>Eukaryota</taxon>
        <taxon>Viridiplantae</taxon>
        <taxon>Streptophyta</taxon>
        <taxon>Embryophyta</taxon>
        <taxon>Tracheophyta</taxon>
        <taxon>Spermatophyta</taxon>
        <taxon>Magnoliopsida</taxon>
        <taxon>eudicotyledons</taxon>
        <taxon>Gunneridae</taxon>
        <taxon>Pentapetalae</taxon>
        <taxon>rosids</taxon>
        <taxon>fabids</taxon>
        <taxon>Rosales</taxon>
        <taxon>Cannabaceae</taxon>
        <taxon>Cannabis</taxon>
    </lineage>
</organism>
<evidence type="ECO:0000259" key="7">
    <source>
        <dbReference type="PROSITE" id="PS51667"/>
    </source>
</evidence>
<gene>
    <name evidence="8" type="ORF">F8388_019855</name>
</gene>
<dbReference type="Proteomes" id="UP000525078">
    <property type="component" value="Unassembled WGS sequence"/>
</dbReference>
<feature type="domain" description="WRC" evidence="7">
    <location>
        <begin position="17"/>
        <end position="61"/>
    </location>
</feature>
<feature type="compositionally biased region" description="Basic and acidic residues" evidence="6">
    <location>
        <begin position="617"/>
        <end position="629"/>
    </location>
</feature>
<sequence length="684" mass="77742">MDHSRSVSGIGEDNVGIPDDLRCKRSDGKQWRCTAMSMPDKTVCEKHYIQAKKRAANSAMRANLKKAKRKSLGESDIYLESKSDDFDVPLVTPKVEEYSAPVHRKKYFEKVSKNQFRYSPETPPVRSFSVRNSPKLDDDSHLDLAQYEENFRSYKTTPNSAVDSSRNRSQRSFDANATTVSVRIKEIPALDKLQYLHCLLSSVLPVVKQIHHEQCSEVELEKRLRGTDIDLSRTRLNVDEQMCCNFCRIPIIDYHRHCANCSYDLCLSCSRDLREASVACINGVADSKIGRESEDKESVVELLPRVKLNFSDKFPEWKANSDSSIPCPPKEYGGCGYSSLNLSRIFKMNWVAKLVKNVEEMVSGCRVYRDANMEKIMFNDPRHCQYAHREDGDANFLYCPTSEDIKSSGVGDFRKHWARGEPIIVNQVFDSSYSSSWDPMVIWRGIQETKDEKLKDENRMVKAIDCLDWSEIDIELGQFLEGYSEGRLRENGKQELLKLNDWPCPSAAEEFLLYQRPEFIGKLPLLEYIHSKWGLLNVAAKLPHYSLQNDVGPKIFTSYGTYDELSEGNSVTNLHFNIRDMVYLLVNTCEVKLKGQPTTKIEKMPQAFEESEEKDTEGDGKVGGDEGRSPDISLGEHSLEIENHANLDENRDVEMMDQGIDNTCSVGDAAIGEHSNQNGGDVSE</sequence>
<dbReference type="Gene3D" id="2.60.120.650">
    <property type="entry name" value="Cupin"/>
    <property type="match status" value="1"/>
</dbReference>
<dbReference type="EMBL" id="JAATIP010000490">
    <property type="protein sequence ID" value="KAF4348272.1"/>
    <property type="molecule type" value="Genomic_DNA"/>
</dbReference>
<dbReference type="PANTHER" id="PTHR12549:SF17">
    <property type="entry name" value="E3 UBIQUITIN-PROTEIN LIGASE JMJ24"/>
    <property type="match status" value="1"/>
</dbReference>
<dbReference type="AlphaFoldDB" id="A0A7J6DQA9"/>
<comment type="caution">
    <text evidence="8">The sequence shown here is derived from an EMBL/GenBank/DDBJ whole genome shotgun (WGS) entry which is preliminary data.</text>
</comment>
<name>A0A7J6DQA9_CANSA</name>
<keyword evidence="3" id="KW-0479">Metal-binding</keyword>
<evidence type="ECO:0000256" key="5">
    <source>
        <dbReference type="PROSITE-ProRule" id="PRU01002"/>
    </source>
</evidence>
<dbReference type="Pfam" id="PF08879">
    <property type="entry name" value="WRC"/>
    <property type="match status" value="1"/>
</dbReference>
<evidence type="ECO:0000256" key="3">
    <source>
        <dbReference type="ARBA" id="ARBA00022723"/>
    </source>
</evidence>
<dbReference type="GO" id="GO:0031490">
    <property type="term" value="F:chromatin DNA binding"/>
    <property type="evidence" value="ECO:0007669"/>
    <property type="project" value="TreeGrafter"/>
</dbReference>
<evidence type="ECO:0000256" key="4">
    <source>
        <dbReference type="ARBA" id="ARBA00023242"/>
    </source>
</evidence>
<dbReference type="GO" id="GO:0000118">
    <property type="term" value="C:histone deacetylase complex"/>
    <property type="evidence" value="ECO:0007669"/>
    <property type="project" value="TreeGrafter"/>
</dbReference>
<proteinExistence type="inferred from homology"/>
<dbReference type="InterPro" id="IPR014977">
    <property type="entry name" value="WRC_dom"/>
</dbReference>